<dbReference type="EMBL" id="JAXCLW010000008">
    <property type="protein sequence ID" value="MDY0885222.1"/>
    <property type="molecule type" value="Genomic_DNA"/>
</dbReference>
<dbReference type="RefSeq" id="WP_320510296.1">
    <property type="nucleotide sequence ID" value="NZ_JAXCLW010000008.1"/>
</dbReference>
<keyword evidence="1 3" id="KW-0732">Signal</keyword>
<dbReference type="Gene3D" id="2.50.20.10">
    <property type="entry name" value="Lipoprotein localisation LolA/LolB/LppX"/>
    <property type="match status" value="1"/>
</dbReference>
<dbReference type="Pfam" id="PF19574">
    <property type="entry name" value="LolA_3"/>
    <property type="match status" value="1"/>
</dbReference>
<reference evidence="4 5" key="1">
    <citation type="journal article" date="2016" name="Antonie Van Leeuwenhoek">
        <title>Dongia soli sp. nov., isolated from soil from Dokdo, Korea.</title>
        <authorList>
            <person name="Kim D.U."/>
            <person name="Lee H."/>
            <person name="Kim H."/>
            <person name="Kim S.G."/>
            <person name="Ka J.O."/>
        </authorList>
    </citation>
    <scope>NUCLEOTIDE SEQUENCE [LARGE SCALE GENOMIC DNA]</scope>
    <source>
        <strain evidence="4 5">D78</strain>
    </source>
</reference>
<feature type="compositionally biased region" description="Basic and acidic residues" evidence="2">
    <location>
        <begin position="208"/>
        <end position="219"/>
    </location>
</feature>
<keyword evidence="5" id="KW-1185">Reference proteome</keyword>
<feature type="compositionally biased region" description="Basic and acidic residues" evidence="2">
    <location>
        <begin position="183"/>
        <end position="195"/>
    </location>
</feature>
<dbReference type="CDD" id="cd16325">
    <property type="entry name" value="LolA"/>
    <property type="match status" value="1"/>
</dbReference>
<name>A0ABU5EG65_9PROT</name>
<proteinExistence type="predicted"/>
<evidence type="ECO:0000313" key="4">
    <source>
        <dbReference type="EMBL" id="MDY0885222.1"/>
    </source>
</evidence>
<feature type="signal peptide" evidence="3">
    <location>
        <begin position="1"/>
        <end position="33"/>
    </location>
</feature>
<feature type="region of interest" description="Disordered" evidence="2">
    <location>
        <begin position="183"/>
        <end position="219"/>
    </location>
</feature>
<comment type="caution">
    <text evidence="4">The sequence shown here is derived from an EMBL/GenBank/DDBJ whole genome shotgun (WGS) entry which is preliminary data.</text>
</comment>
<dbReference type="PROSITE" id="PS51257">
    <property type="entry name" value="PROKAR_LIPOPROTEIN"/>
    <property type="match status" value="1"/>
</dbReference>
<protein>
    <submittedName>
        <fullName evidence="4">Outer membrane lipoprotein carrier protein LolA</fullName>
    </submittedName>
</protein>
<keyword evidence="4" id="KW-0449">Lipoprotein</keyword>
<organism evidence="4 5">
    <name type="scientific">Dongia soli</name>
    <dbReference type="NCBI Taxonomy" id="600628"/>
    <lineage>
        <taxon>Bacteria</taxon>
        <taxon>Pseudomonadati</taxon>
        <taxon>Pseudomonadota</taxon>
        <taxon>Alphaproteobacteria</taxon>
        <taxon>Rhodospirillales</taxon>
        <taxon>Dongiaceae</taxon>
        <taxon>Dongia</taxon>
    </lineage>
</organism>
<evidence type="ECO:0000256" key="3">
    <source>
        <dbReference type="SAM" id="SignalP"/>
    </source>
</evidence>
<dbReference type="SUPFAM" id="SSF89392">
    <property type="entry name" value="Prokaryotic lipoproteins and lipoprotein localization factors"/>
    <property type="match status" value="1"/>
</dbReference>
<feature type="chain" id="PRO_5045256348" evidence="3">
    <location>
        <begin position="34"/>
        <end position="219"/>
    </location>
</feature>
<dbReference type="InterPro" id="IPR004564">
    <property type="entry name" value="OM_lipoprot_carrier_LolA-like"/>
</dbReference>
<evidence type="ECO:0000256" key="1">
    <source>
        <dbReference type="ARBA" id="ARBA00022729"/>
    </source>
</evidence>
<evidence type="ECO:0000256" key="2">
    <source>
        <dbReference type="SAM" id="MobiDB-lite"/>
    </source>
</evidence>
<sequence>MRKIAVRKILVLIAAMLLSCLTIAVLSNSTAQAADPQIGEPLKQGEILRGRFTQERSLQGFQAPLKSEGSFVVAQGKGLIWTVEKPYPTTTVITPNGLVQEARGNETLRLPASRVPFLTRLYDMLSGTMTGDWNAMKSQFSIETAGTAENWTLQLRPKSAGGASMPISEMRIQGGRYVNDVDMHRPSGDRDRLQFHDQTVGSGPLSEAETKLFEGALKK</sequence>
<evidence type="ECO:0000313" key="5">
    <source>
        <dbReference type="Proteomes" id="UP001279642"/>
    </source>
</evidence>
<accession>A0ABU5EG65</accession>
<dbReference type="InterPro" id="IPR029046">
    <property type="entry name" value="LolA/LolB/LppX"/>
</dbReference>
<dbReference type="Proteomes" id="UP001279642">
    <property type="component" value="Unassembled WGS sequence"/>
</dbReference>
<gene>
    <name evidence="4" type="ORF">SMD27_20440</name>
</gene>